<evidence type="ECO:0000313" key="2">
    <source>
        <dbReference type="Proteomes" id="UP001163324"/>
    </source>
</evidence>
<keyword evidence="2" id="KW-1185">Reference proteome</keyword>
<reference evidence="1" key="1">
    <citation type="submission" date="2022-10" db="EMBL/GenBank/DDBJ databases">
        <title>Complete Genome of Trichothecium roseum strain YXFP-22015, a Plant Pathogen Isolated from Citrus.</title>
        <authorList>
            <person name="Wang Y."/>
            <person name="Zhu L."/>
        </authorList>
    </citation>
    <scope>NUCLEOTIDE SEQUENCE</scope>
    <source>
        <strain evidence="1">YXFP-22015</strain>
    </source>
</reference>
<organism evidence="1 2">
    <name type="scientific">Trichothecium roseum</name>
    <dbReference type="NCBI Taxonomy" id="47278"/>
    <lineage>
        <taxon>Eukaryota</taxon>
        <taxon>Fungi</taxon>
        <taxon>Dikarya</taxon>
        <taxon>Ascomycota</taxon>
        <taxon>Pezizomycotina</taxon>
        <taxon>Sordariomycetes</taxon>
        <taxon>Hypocreomycetidae</taxon>
        <taxon>Hypocreales</taxon>
        <taxon>Hypocreales incertae sedis</taxon>
        <taxon>Trichothecium</taxon>
    </lineage>
</organism>
<evidence type="ECO:0000313" key="1">
    <source>
        <dbReference type="EMBL" id="KAI9899029.1"/>
    </source>
</evidence>
<proteinExistence type="predicted"/>
<comment type="caution">
    <text evidence="1">The sequence shown here is derived from an EMBL/GenBank/DDBJ whole genome shotgun (WGS) entry which is preliminary data.</text>
</comment>
<accession>A0ACC0UZA8</accession>
<name>A0ACC0UZA8_9HYPO</name>
<sequence length="412" mass="44014">MLRQENRIGGMESPIKTGWQPERRASFAAHELGAQLACIKFAAARPTRAGRLAHRSRPVPLSLKPRTSLPEPILPAHSPSINRRTVDEDQLARLGPNRSPMPGGKGKQASSDALPVDPTLKPSPSEGGCRRGRTVSPSSRGGAGEMTAGGERRLSCISGTFAVTGSPTTLSCDQIEELVQKHLTWVSRTYPWGEAFQVLVVPVRAATTAANPLLHATSSAASGTARHAKDEGGGALVDVNILYPEQAGHPRGNVRLVKKTSVQLLQTADGAPPPDDSDTLVVAAPGVSPGYKLPVPENPFNSFMGHHRPKGVPYQALSSPSTPGSIRRGSLMENCNHSISRYVARQLPVLFAVLVQTRVPIDKQGFDIVLPMPYPLAWPDTVRFLQTGLGQLLSEQVKGNIEYLGGAITPPR</sequence>
<dbReference type="EMBL" id="CM047944">
    <property type="protein sequence ID" value="KAI9899029.1"/>
    <property type="molecule type" value="Genomic_DNA"/>
</dbReference>
<gene>
    <name evidence="1" type="ORF">N3K66_005490</name>
</gene>
<protein>
    <submittedName>
        <fullName evidence="1">Uncharacterized protein</fullName>
    </submittedName>
</protein>
<dbReference type="Proteomes" id="UP001163324">
    <property type="component" value="Chromosome 5"/>
</dbReference>